<evidence type="ECO:0000256" key="1">
    <source>
        <dbReference type="SAM" id="MobiDB-lite"/>
    </source>
</evidence>
<evidence type="ECO:0000313" key="3">
    <source>
        <dbReference type="Proteomes" id="UP001162834"/>
    </source>
</evidence>
<dbReference type="KEGG" id="sbae:DSM104329_03187"/>
<feature type="compositionally biased region" description="Basic and acidic residues" evidence="1">
    <location>
        <begin position="1"/>
        <end position="11"/>
    </location>
</feature>
<reference evidence="2" key="1">
    <citation type="journal article" date="2022" name="Int. J. Syst. Evol. Microbiol.">
        <title>Pseudomonas aegrilactucae sp. nov. and Pseudomonas morbosilactucae sp. nov., pathogens causing bacterial rot of lettuce in Japan.</title>
        <authorList>
            <person name="Sawada H."/>
            <person name="Fujikawa T."/>
            <person name="Satou M."/>
        </authorList>
    </citation>
    <scope>NUCLEOTIDE SEQUENCE</scope>
    <source>
        <strain evidence="2">0166_1</strain>
    </source>
</reference>
<gene>
    <name evidence="2" type="ORF">DSM104329_03187</name>
</gene>
<accession>A0A9E6XYS6</accession>
<evidence type="ECO:0000313" key="2">
    <source>
        <dbReference type="EMBL" id="UGS36776.1"/>
    </source>
</evidence>
<proteinExistence type="predicted"/>
<feature type="region of interest" description="Disordered" evidence="1">
    <location>
        <begin position="1"/>
        <end position="49"/>
    </location>
</feature>
<sequence>MQTTRSADEAPRPQSARPTMSAVPQRSARRATARRASHRRATARKRKDDIEARIVEYLRGQPHSTTGGMAKRLNADRGTIAAGVSHMVRAGEITTELPIRRRAV</sequence>
<dbReference type="EMBL" id="CP087164">
    <property type="protein sequence ID" value="UGS36776.1"/>
    <property type="molecule type" value="Genomic_DNA"/>
</dbReference>
<dbReference type="Proteomes" id="UP001162834">
    <property type="component" value="Chromosome"/>
</dbReference>
<name>A0A9E6XYS6_9ACTN</name>
<feature type="compositionally biased region" description="Basic residues" evidence="1">
    <location>
        <begin position="27"/>
        <end position="45"/>
    </location>
</feature>
<keyword evidence="3" id="KW-1185">Reference proteome</keyword>
<protein>
    <submittedName>
        <fullName evidence="2">Uncharacterized protein</fullName>
    </submittedName>
</protein>
<dbReference type="AlphaFoldDB" id="A0A9E6XYS6"/>
<dbReference type="SUPFAM" id="SSF46785">
    <property type="entry name" value="Winged helix' DNA-binding domain"/>
    <property type="match status" value="1"/>
</dbReference>
<dbReference type="InterPro" id="IPR036390">
    <property type="entry name" value="WH_DNA-bd_sf"/>
</dbReference>
<organism evidence="2 3">
    <name type="scientific">Capillimicrobium parvum</name>
    <dbReference type="NCBI Taxonomy" id="2884022"/>
    <lineage>
        <taxon>Bacteria</taxon>
        <taxon>Bacillati</taxon>
        <taxon>Actinomycetota</taxon>
        <taxon>Thermoleophilia</taxon>
        <taxon>Solirubrobacterales</taxon>
        <taxon>Capillimicrobiaceae</taxon>
        <taxon>Capillimicrobium</taxon>
    </lineage>
</organism>